<dbReference type="AlphaFoldDB" id="A0A378WVR4"/>
<dbReference type="Proteomes" id="UP000254055">
    <property type="component" value="Unassembled WGS sequence"/>
</dbReference>
<proteinExistence type="predicted"/>
<dbReference type="RefSeq" id="WP_115134453.1">
    <property type="nucleotide sequence ID" value="NZ_UGRS01000002.1"/>
</dbReference>
<dbReference type="OrthoDB" id="8813484at2"/>
<evidence type="ECO:0008006" key="3">
    <source>
        <dbReference type="Google" id="ProtNLM"/>
    </source>
</evidence>
<gene>
    <name evidence="1" type="ORF">NCTC12229_01916</name>
</gene>
<protein>
    <recommendedName>
        <fullName evidence="3">Phage associated protein</fullName>
    </recommendedName>
</protein>
<dbReference type="EMBL" id="UGRS01000002">
    <property type="protein sequence ID" value="SUA44423.1"/>
    <property type="molecule type" value="Genomic_DNA"/>
</dbReference>
<evidence type="ECO:0000313" key="2">
    <source>
        <dbReference type="Proteomes" id="UP000254055"/>
    </source>
</evidence>
<sequence length="117" mass="13056">MIDGIVSGKLQLKPKMLKTRRGTDYLIAKMTVYGYAAGNLRAVEMNADVIAFDRKLCHDLMQYEQGSILSICGVIRPVDEEELGGRETVLKITAMRIVDGYIYGQAKGKGRLFRLTV</sequence>
<name>A0A378WVR4_9NEIS</name>
<reference evidence="1 2" key="1">
    <citation type="submission" date="2018-06" db="EMBL/GenBank/DDBJ databases">
        <authorList>
            <consortium name="Pathogen Informatics"/>
            <person name="Doyle S."/>
        </authorList>
    </citation>
    <scope>NUCLEOTIDE SEQUENCE [LARGE SCALE GENOMIC DNA]</scope>
    <source>
        <strain evidence="1 2">NCTC12229</strain>
    </source>
</reference>
<accession>A0A378WVR4</accession>
<organism evidence="1 2">
    <name type="scientific">Neisseria zoodegmatis</name>
    <dbReference type="NCBI Taxonomy" id="326523"/>
    <lineage>
        <taxon>Bacteria</taxon>
        <taxon>Pseudomonadati</taxon>
        <taxon>Pseudomonadota</taxon>
        <taxon>Betaproteobacteria</taxon>
        <taxon>Neisseriales</taxon>
        <taxon>Neisseriaceae</taxon>
        <taxon>Neisseria</taxon>
    </lineage>
</organism>
<evidence type="ECO:0000313" key="1">
    <source>
        <dbReference type="EMBL" id="SUA44423.1"/>
    </source>
</evidence>